<evidence type="ECO:0008006" key="4">
    <source>
        <dbReference type="Google" id="ProtNLM"/>
    </source>
</evidence>
<name>A0A508TF99_9BRAD</name>
<feature type="compositionally biased region" description="Low complexity" evidence="1">
    <location>
        <begin position="128"/>
        <end position="139"/>
    </location>
</feature>
<reference evidence="2" key="1">
    <citation type="submission" date="2019-02" db="EMBL/GenBank/DDBJ databases">
        <authorList>
            <person name="Pothier F.J."/>
        </authorList>
    </citation>
    <scope>NUCLEOTIDE SEQUENCE</scope>
    <source>
        <strain evidence="2">CI-1B</strain>
    </source>
</reference>
<feature type="compositionally biased region" description="Low complexity" evidence="1">
    <location>
        <begin position="208"/>
        <end position="218"/>
    </location>
</feature>
<dbReference type="SUPFAM" id="SSF56091">
    <property type="entry name" value="DNA ligase/mRNA capping enzyme, catalytic domain"/>
    <property type="match status" value="1"/>
</dbReference>
<evidence type="ECO:0000313" key="3">
    <source>
        <dbReference type="Proteomes" id="UP000328092"/>
    </source>
</evidence>
<organism evidence="2 3">
    <name type="scientific">Bradyrhizobium ivorense</name>
    <dbReference type="NCBI Taxonomy" id="2511166"/>
    <lineage>
        <taxon>Bacteria</taxon>
        <taxon>Pseudomonadati</taxon>
        <taxon>Pseudomonadota</taxon>
        <taxon>Alphaproteobacteria</taxon>
        <taxon>Hyphomicrobiales</taxon>
        <taxon>Nitrobacteraceae</taxon>
        <taxon>Bradyrhizobium</taxon>
    </lineage>
</organism>
<dbReference type="Proteomes" id="UP000328092">
    <property type="component" value="Unassembled WGS sequence"/>
</dbReference>
<protein>
    <recommendedName>
        <fullName evidence="4">ATP-dependent DNA ligase family profile domain-containing protein</fullName>
    </recommendedName>
</protein>
<keyword evidence="3" id="KW-1185">Reference proteome</keyword>
<comment type="caution">
    <text evidence="2">The sequence shown here is derived from an EMBL/GenBank/DDBJ whole genome shotgun (WGS) entry which is preliminary data.</text>
</comment>
<evidence type="ECO:0000256" key="1">
    <source>
        <dbReference type="SAM" id="MobiDB-lite"/>
    </source>
</evidence>
<feature type="compositionally biased region" description="Basic and acidic residues" evidence="1">
    <location>
        <begin position="47"/>
        <end position="65"/>
    </location>
</feature>
<feature type="region of interest" description="Disordered" evidence="1">
    <location>
        <begin position="1"/>
        <end position="144"/>
    </location>
</feature>
<accession>A0A508TF99</accession>
<gene>
    <name evidence="2" type="ORF">CI1B_47600</name>
</gene>
<evidence type="ECO:0000313" key="2">
    <source>
        <dbReference type="EMBL" id="VIO73156.1"/>
    </source>
</evidence>
<dbReference type="Gene3D" id="3.30.470.30">
    <property type="entry name" value="DNA ligase/mRNA capping enzyme"/>
    <property type="match status" value="1"/>
</dbReference>
<dbReference type="AlphaFoldDB" id="A0A508TF99"/>
<feature type="region of interest" description="Disordered" evidence="1">
    <location>
        <begin position="177"/>
        <end position="269"/>
    </location>
</feature>
<dbReference type="EMBL" id="CAADFC020000016">
    <property type="protein sequence ID" value="VIO73156.1"/>
    <property type="molecule type" value="Genomic_DNA"/>
</dbReference>
<sequence length="269" mass="29195">MTSATPSKAPNRRSRSRRPPAEIDARRLSHRPWHARPPGWRRPCRVWRGEEASAARGRPAQEHGRVPSSFRGRQEPSEGATRAVAGVGSRYRRRPAGAPCSAGPSEDPEFRQGLVASVRNPAARSDRPSPGTGSSTATTRNGHDWSTRFPAIVEAALRNRATSFVLDGEAVLLGVDGRSDSNGLHSRRHDGGVALRFRHSRSRRRRPAQAAVALAQDQPRPDPHPPRRTASTGAVRAGRDRPRALPPCLPDGPRGRGIETSRAALRGQG</sequence>
<proteinExistence type="predicted"/>
<feature type="compositionally biased region" description="Basic residues" evidence="1">
    <location>
        <begin position="196"/>
        <end position="207"/>
    </location>
</feature>